<dbReference type="AlphaFoldDB" id="A0A059C7A9"/>
<protein>
    <submittedName>
        <fullName evidence="1">Uncharacterized protein</fullName>
    </submittedName>
</protein>
<dbReference type="Gramene" id="KCW74066">
    <property type="protein sequence ID" value="KCW74066"/>
    <property type="gene ID" value="EUGRSUZ_E02700"/>
</dbReference>
<reference evidence="1" key="1">
    <citation type="submission" date="2013-07" db="EMBL/GenBank/DDBJ databases">
        <title>The genome of Eucalyptus grandis.</title>
        <authorList>
            <person name="Schmutz J."/>
            <person name="Hayes R."/>
            <person name="Myburg A."/>
            <person name="Tuskan G."/>
            <person name="Grattapaglia D."/>
            <person name="Rokhsar D.S."/>
        </authorList>
    </citation>
    <scope>NUCLEOTIDE SEQUENCE</scope>
    <source>
        <tissue evidence="1">Leaf extractions</tissue>
    </source>
</reference>
<accession>A0A059C7A9</accession>
<dbReference type="EMBL" id="KK198757">
    <property type="protein sequence ID" value="KCW74066.1"/>
    <property type="molecule type" value="Genomic_DNA"/>
</dbReference>
<organism evidence="1">
    <name type="scientific">Eucalyptus grandis</name>
    <name type="common">Flooded gum</name>
    <dbReference type="NCBI Taxonomy" id="71139"/>
    <lineage>
        <taxon>Eukaryota</taxon>
        <taxon>Viridiplantae</taxon>
        <taxon>Streptophyta</taxon>
        <taxon>Embryophyta</taxon>
        <taxon>Tracheophyta</taxon>
        <taxon>Spermatophyta</taxon>
        <taxon>Magnoliopsida</taxon>
        <taxon>eudicotyledons</taxon>
        <taxon>Gunneridae</taxon>
        <taxon>Pentapetalae</taxon>
        <taxon>rosids</taxon>
        <taxon>malvids</taxon>
        <taxon>Myrtales</taxon>
        <taxon>Myrtaceae</taxon>
        <taxon>Myrtoideae</taxon>
        <taxon>Eucalypteae</taxon>
        <taxon>Eucalyptus</taxon>
    </lineage>
</organism>
<gene>
    <name evidence="1" type="ORF">EUGRSUZ_E02700</name>
</gene>
<dbReference type="InParanoid" id="A0A059C7A9"/>
<sequence length="92" mass="10728">MTRYQNLNPKLREPLWIKPIESVGPHSLQLEARTLAVEVFEFTAPDDTLSMSDQLLSFFVLFFCTEWTFSLFLPYERYALSKTNDAEICTKS</sequence>
<name>A0A059C7A9_EUCGR</name>
<proteinExistence type="predicted"/>
<evidence type="ECO:0000313" key="1">
    <source>
        <dbReference type="EMBL" id="KCW74066.1"/>
    </source>
</evidence>